<evidence type="ECO:0000256" key="1">
    <source>
        <dbReference type="ARBA" id="ARBA00004613"/>
    </source>
</evidence>
<dbReference type="InterPro" id="IPR008801">
    <property type="entry name" value="RALF"/>
</dbReference>
<reference evidence="8 9" key="1">
    <citation type="journal article" date="2018" name="PLoS Genet.">
        <title>Population sequencing reveals clonal diversity and ancestral inbreeding in the grapevine cultivar Chardonnay.</title>
        <authorList>
            <person name="Roach M.J."/>
            <person name="Johnson D.L."/>
            <person name="Bohlmann J."/>
            <person name="van Vuuren H.J."/>
            <person name="Jones S.J."/>
            <person name="Pretorius I.S."/>
            <person name="Schmidt S.A."/>
            <person name="Borneman A.R."/>
        </authorList>
    </citation>
    <scope>NUCLEOTIDE SEQUENCE [LARGE SCALE GENOMIC DNA]</scope>
    <source>
        <strain evidence="9">cv. Chardonnay</strain>
        <tissue evidence="8">Leaf</tissue>
    </source>
</reference>
<name>A0A438DR41_VITVI</name>
<feature type="chain" id="PRO_5019060906" evidence="7">
    <location>
        <begin position="21"/>
        <end position="128"/>
    </location>
</feature>
<proteinExistence type="inferred from homology"/>
<evidence type="ECO:0000256" key="2">
    <source>
        <dbReference type="ARBA" id="ARBA00009178"/>
    </source>
</evidence>
<dbReference type="Proteomes" id="UP000288805">
    <property type="component" value="Unassembled WGS sequence"/>
</dbReference>
<dbReference type="OrthoDB" id="1863600at2759"/>
<protein>
    <submittedName>
        <fullName evidence="8">Protein RALF-like 19</fullName>
    </submittedName>
</protein>
<dbReference type="GO" id="GO:0005576">
    <property type="term" value="C:extracellular region"/>
    <property type="evidence" value="ECO:0007669"/>
    <property type="project" value="UniProtKB-SubCell"/>
</dbReference>
<dbReference type="Gramene" id="Vitis10g00736.t01">
    <property type="protein sequence ID" value="Vitis10g00736.t01.CDS"/>
    <property type="gene ID" value="Vitis10g00736"/>
</dbReference>
<dbReference type="Pfam" id="PF05498">
    <property type="entry name" value="RALF"/>
    <property type="match status" value="1"/>
</dbReference>
<gene>
    <name evidence="8" type="primary">RALFL19_1</name>
    <name evidence="8" type="ORF">CK203_101878</name>
</gene>
<dbReference type="PANTHER" id="PTHR33136">
    <property type="entry name" value="RAPID ALKALINIZATION FACTOR-LIKE"/>
    <property type="match status" value="1"/>
</dbReference>
<evidence type="ECO:0000256" key="6">
    <source>
        <dbReference type="ARBA" id="ARBA00023157"/>
    </source>
</evidence>
<evidence type="ECO:0000256" key="5">
    <source>
        <dbReference type="ARBA" id="ARBA00022729"/>
    </source>
</evidence>
<evidence type="ECO:0000313" key="8">
    <source>
        <dbReference type="EMBL" id="RVW37947.1"/>
    </source>
</evidence>
<evidence type="ECO:0000256" key="4">
    <source>
        <dbReference type="ARBA" id="ARBA00022702"/>
    </source>
</evidence>
<sequence>MGLRLGFIFLLLGFALVVESFSFADDSWDDSQIQLVDGTQVNATDGFAPCDGAVGDCINEDDEMMMDSETNRRSLAQRRRYISYGALRRNQVPCNRRGRSYYNCRRGGRANPYRRGCSVITKCHRFTD</sequence>
<evidence type="ECO:0000256" key="3">
    <source>
        <dbReference type="ARBA" id="ARBA00022525"/>
    </source>
</evidence>
<organism evidence="8 9">
    <name type="scientific">Vitis vinifera</name>
    <name type="common">Grape</name>
    <dbReference type="NCBI Taxonomy" id="29760"/>
    <lineage>
        <taxon>Eukaryota</taxon>
        <taxon>Viridiplantae</taxon>
        <taxon>Streptophyta</taxon>
        <taxon>Embryophyta</taxon>
        <taxon>Tracheophyta</taxon>
        <taxon>Spermatophyta</taxon>
        <taxon>Magnoliopsida</taxon>
        <taxon>eudicotyledons</taxon>
        <taxon>Gunneridae</taxon>
        <taxon>Pentapetalae</taxon>
        <taxon>rosids</taxon>
        <taxon>Vitales</taxon>
        <taxon>Vitaceae</taxon>
        <taxon>Viteae</taxon>
        <taxon>Vitis</taxon>
    </lineage>
</organism>
<keyword evidence="6" id="KW-1015">Disulfide bond</keyword>
<accession>A0A438DR41</accession>
<evidence type="ECO:0000256" key="7">
    <source>
        <dbReference type="SAM" id="SignalP"/>
    </source>
</evidence>
<comment type="similarity">
    <text evidence="2">Belongs to the plant rapid alkalinization factor (RALF) family.</text>
</comment>
<comment type="caution">
    <text evidence="8">The sequence shown here is derived from an EMBL/GenBank/DDBJ whole genome shotgun (WGS) entry which is preliminary data.</text>
</comment>
<evidence type="ECO:0000313" key="9">
    <source>
        <dbReference type="Proteomes" id="UP000288805"/>
    </source>
</evidence>
<keyword evidence="4" id="KW-0372">Hormone</keyword>
<dbReference type="GO" id="GO:0005179">
    <property type="term" value="F:hormone activity"/>
    <property type="evidence" value="ECO:0007669"/>
    <property type="project" value="UniProtKB-KW"/>
</dbReference>
<keyword evidence="3" id="KW-0964">Secreted</keyword>
<dbReference type="SMR" id="A0A438DR41"/>
<dbReference type="GO" id="GO:0040008">
    <property type="term" value="P:regulation of growth"/>
    <property type="evidence" value="ECO:0007669"/>
    <property type="project" value="UniProtKB-ARBA"/>
</dbReference>
<comment type="subcellular location">
    <subcellularLocation>
        <location evidence="1">Secreted</location>
    </subcellularLocation>
</comment>
<feature type="signal peptide" evidence="7">
    <location>
        <begin position="1"/>
        <end position="20"/>
    </location>
</feature>
<keyword evidence="5 7" id="KW-0732">Signal</keyword>
<dbReference type="PANTHER" id="PTHR33136:SF89">
    <property type="entry name" value="PROTEIN RALF-LIKE 19"/>
    <property type="match status" value="1"/>
</dbReference>
<dbReference type="AlphaFoldDB" id="A0A438DR41"/>
<dbReference type="EMBL" id="QGNW01001519">
    <property type="protein sequence ID" value="RVW37947.1"/>
    <property type="molecule type" value="Genomic_DNA"/>
</dbReference>